<dbReference type="EMBL" id="ML120372">
    <property type="protein sequence ID" value="RPB01667.1"/>
    <property type="molecule type" value="Genomic_DNA"/>
</dbReference>
<evidence type="ECO:0000313" key="1">
    <source>
        <dbReference type="EMBL" id="RPB01667.1"/>
    </source>
</evidence>
<protein>
    <submittedName>
        <fullName evidence="1">Uncharacterized protein</fullName>
    </submittedName>
</protein>
<dbReference type="Proteomes" id="UP000276215">
    <property type="component" value="Unassembled WGS sequence"/>
</dbReference>
<dbReference type="AlphaFoldDB" id="A0A3N4JTZ7"/>
<reference evidence="1 2" key="1">
    <citation type="journal article" date="2018" name="Nat. Ecol. Evol.">
        <title>Pezizomycetes genomes reveal the molecular basis of ectomycorrhizal truffle lifestyle.</title>
        <authorList>
            <person name="Murat C."/>
            <person name="Payen T."/>
            <person name="Noel B."/>
            <person name="Kuo A."/>
            <person name="Morin E."/>
            <person name="Chen J."/>
            <person name="Kohler A."/>
            <person name="Krizsan K."/>
            <person name="Balestrini R."/>
            <person name="Da Silva C."/>
            <person name="Montanini B."/>
            <person name="Hainaut M."/>
            <person name="Levati E."/>
            <person name="Barry K.W."/>
            <person name="Belfiori B."/>
            <person name="Cichocki N."/>
            <person name="Clum A."/>
            <person name="Dockter R.B."/>
            <person name="Fauchery L."/>
            <person name="Guy J."/>
            <person name="Iotti M."/>
            <person name="Le Tacon F."/>
            <person name="Lindquist E.A."/>
            <person name="Lipzen A."/>
            <person name="Malagnac F."/>
            <person name="Mello A."/>
            <person name="Molinier V."/>
            <person name="Miyauchi S."/>
            <person name="Poulain J."/>
            <person name="Riccioni C."/>
            <person name="Rubini A."/>
            <person name="Sitrit Y."/>
            <person name="Splivallo R."/>
            <person name="Traeger S."/>
            <person name="Wang M."/>
            <person name="Zifcakova L."/>
            <person name="Wipf D."/>
            <person name="Zambonelli A."/>
            <person name="Paolocci F."/>
            <person name="Nowrousian M."/>
            <person name="Ottonello S."/>
            <person name="Baldrian P."/>
            <person name="Spatafora J.W."/>
            <person name="Henrissat B."/>
            <person name="Nagy L.G."/>
            <person name="Aury J.M."/>
            <person name="Wincker P."/>
            <person name="Grigoriev I.V."/>
            <person name="Bonfante P."/>
            <person name="Martin F.M."/>
        </authorList>
    </citation>
    <scope>NUCLEOTIDE SEQUENCE [LARGE SCALE GENOMIC DNA]</scope>
    <source>
        <strain evidence="1 2">120613-1</strain>
    </source>
</reference>
<sequence length="103" mass="11965">MIPPSAKLYCGIYEIPDRPDQHIVLERSPLSLNSKKRLPPRAVHIEKNMKRRILRHILNDILPPLDSVVERFREIWSEGTSALGKNNLRQSVLIQYDTLLTQI</sequence>
<keyword evidence="2" id="KW-1185">Reference proteome</keyword>
<evidence type="ECO:0000313" key="2">
    <source>
        <dbReference type="Proteomes" id="UP000276215"/>
    </source>
</evidence>
<proteinExistence type="predicted"/>
<name>A0A3N4JTZ7_9PEZI</name>
<accession>A0A3N4JTZ7</accession>
<gene>
    <name evidence="1" type="ORF">L873DRAFT_645467</name>
</gene>
<organism evidence="1 2">
    <name type="scientific">Choiromyces venosus 120613-1</name>
    <dbReference type="NCBI Taxonomy" id="1336337"/>
    <lineage>
        <taxon>Eukaryota</taxon>
        <taxon>Fungi</taxon>
        <taxon>Dikarya</taxon>
        <taxon>Ascomycota</taxon>
        <taxon>Pezizomycotina</taxon>
        <taxon>Pezizomycetes</taxon>
        <taxon>Pezizales</taxon>
        <taxon>Tuberaceae</taxon>
        <taxon>Choiromyces</taxon>
    </lineage>
</organism>